<keyword evidence="5" id="KW-0804">Transcription</keyword>
<evidence type="ECO:0000313" key="9">
    <source>
        <dbReference type="EMBL" id="TYI54929.1"/>
    </source>
</evidence>
<dbReference type="AlphaFoldDB" id="A0A5D2SPQ2"/>
<dbReference type="GO" id="GO:0005737">
    <property type="term" value="C:cytoplasm"/>
    <property type="evidence" value="ECO:0007669"/>
    <property type="project" value="UniProtKB-ARBA"/>
</dbReference>
<feature type="region of interest" description="Disordered" evidence="7">
    <location>
        <begin position="102"/>
        <end position="126"/>
    </location>
</feature>
<feature type="region of interest" description="Disordered" evidence="7">
    <location>
        <begin position="301"/>
        <end position="345"/>
    </location>
</feature>
<dbReference type="PANTHER" id="PTHR45967:SF1">
    <property type="entry name" value="G-BOX-BINDING FACTOR 3"/>
    <property type="match status" value="1"/>
</dbReference>
<comment type="similarity">
    <text evidence="2">Belongs to the bZIP family.</text>
</comment>
<feature type="region of interest" description="Disordered" evidence="7">
    <location>
        <begin position="1"/>
        <end position="25"/>
    </location>
</feature>
<evidence type="ECO:0000256" key="3">
    <source>
        <dbReference type="ARBA" id="ARBA00023015"/>
    </source>
</evidence>
<dbReference type="Proteomes" id="UP000323597">
    <property type="component" value="Chromosome D11"/>
</dbReference>
<keyword evidence="3" id="KW-0805">Transcription regulation</keyword>
<feature type="compositionally biased region" description="Basic and acidic residues" evidence="7">
    <location>
        <begin position="336"/>
        <end position="345"/>
    </location>
</feature>
<dbReference type="EMBL" id="CM017659">
    <property type="protein sequence ID" value="TYI54929.1"/>
    <property type="molecule type" value="Genomic_DNA"/>
</dbReference>
<evidence type="ECO:0000256" key="1">
    <source>
        <dbReference type="ARBA" id="ARBA00004123"/>
    </source>
</evidence>
<name>A0A5D2SPQ2_GOSMU</name>
<evidence type="ECO:0000313" key="10">
    <source>
        <dbReference type="Proteomes" id="UP000323597"/>
    </source>
</evidence>
<sequence>MGNNEEGKSSKSDKSSSPVPTDQNNIHVYPDWAAMQAYYGPHVNMPPYYSSAVASGHAPPPYMWGPTQPMMPSYGAPYAAIYSHGGVYAHPAVPLASHSLGVPSSPAAAGPVETPTKSPGNTEQGLMKKLKGFDGLAISIGNGTAENAEGRAKPRPSHSVETAGSADGSDGNTTGTDQSRRKRSREGTPTIGTILELRNTPTMNAMPSAMGVHCGVMPTEVWLQSERELKRERRKQSNRESARRSRLRKQAETEELARKVESLTSENAALRSEINQLTEMSEKVRLENAILVEELKNAQLGHAQENILNKKEDKEGEMGEKRSDSGAKLHQLLDPSPRDDAVAAG</sequence>
<dbReference type="PANTHER" id="PTHR45967">
    <property type="entry name" value="G-BOX-BINDING FACTOR 3-RELATED"/>
    <property type="match status" value="1"/>
</dbReference>
<accession>A0A5D2SPQ2</accession>
<reference evidence="9 10" key="1">
    <citation type="submission" date="2019-07" db="EMBL/GenBank/DDBJ databases">
        <title>WGS assembly of Gossypium mustelinum.</title>
        <authorList>
            <person name="Chen Z.J."/>
            <person name="Sreedasyam A."/>
            <person name="Ando A."/>
            <person name="Song Q."/>
            <person name="De L."/>
            <person name="Hulse-Kemp A."/>
            <person name="Ding M."/>
            <person name="Ye W."/>
            <person name="Kirkbride R."/>
            <person name="Jenkins J."/>
            <person name="Plott C."/>
            <person name="Lovell J."/>
            <person name="Lin Y.-M."/>
            <person name="Vaughn R."/>
            <person name="Liu B."/>
            <person name="Li W."/>
            <person name="Simpson S."/>
            <person name="Scheffler B."/>
            <person name="Saski C."/>
            <person name="Grover C."/>
            <person name="Hu G."/>
            <person name="Conover J."/>
            <person name="Carlson J."/>
            <person name="Shu S."/>
            <person name="Boston L."/>
            <person name="Williams M."/>
            <person name="Peterson D."/>
            <person name="Mcgee K."/>
            <person name="Jones D."/>
            <person name="Wendel J."/>
            <person name="Stelly D."/>
            <person name="Grimwood J."/>
            <person name="Schmutz J."/>
        </authorList>
    </citation>
    <scope>NUCLEOTIDE SEQUENCE [LARGE SCALE GENOMIC DNA]</scope>
    <source>
        <strain evidence="9">1408120.09</strain>
    </source>
</reference>
<evidence type="ECO:0000256" key="6">
    <source>
        <dbReference type="ARBA" id="ARBA00023242"/>
    </source>
</evidence>
<dbReference type="InterPro" id="IPR044827">
    <property type="entry name" value="GBF-like"/>
</dbReference>
<dbReference type="SUPFAM" id="SSF57959">
    <property type="entry name" value="Leucine zipper domain"/>
    <property type="match status" value="1"/>
</dbReference>
<proteinExistence type="inferred from homology"/>
<dbReference type="InterPro" id="IPR045314">
    <property type="entry name" value="bZIP_plant_GBF1"/>
</dbReference>
<dbReference type="PROSITE" id="PS00036">
    <property type="entry name" value="BZIP_BASIC"/>
    <property type="match status" value="1"/>
</dbReference>
<feature type="compositionally biased region" description="Basic and acidic residues" evidence="7">
    <location>
        <begin position="1"/>
        <end position="14"/>
    </location>
</feature>
<dbReference type="SMART" id="SM00338">
    <property type="entry name" value="BRLZ"/>
    <property type="match status" value="1"/>
</dbReference>
<dbReference type="GO" id="GO:0005634">
    <property type="term" value="C:nucleus"/>
    <property type="evidence" value="ECO:0007669"/>
    <property type="project" value="UniProtKB-SubCell"/>
</dbReference>
<evidence type="ECO:0000256" key="2">
    <source>
        <dbReference type="ARBA" id="ARBA00007163"/>
    </source>
</evidence>
<keyword evidence="4" id="KW-0238">DNA-binding</keyword>
<dbReference type="FunFam" id="1.20.5.170:FF:000063">
    <property type="entry name" value="G-box binding factor 3"/>
    <property type="match status" value="1"/>
</dbReference>
<dbReference type="InterPro" id="IPR046347">
    <property type="entry name" value="bZIP_sf"/>
</dbReference>
<feature type="region of interest" description="Disordered" evidence="7">
    <location>
        <begin position="227"/>
        <end position="252"/>
    </location>
</feature>
<dbReference type="Pfam" id="PF07777">
    <property type="entry name" value="MFMR"/>
    <property type="match status" value="1"/>
</dbReference>
<dbReference type="Pfam" id="PF16596">
    <property type="entry name" value="MFMR_assoc"/>
    <property type="match status" value="1"/>
</dbReference>
<dbReference type="Gene3D" id="1.20.5.170">
    <property type="match status" value="1"/>
</dbReference>
<feature type="region of interest" description="Disordered" evidence="7">
    <location>
        <begin position="145"/>
        <end position="201"/>
    </location>
</feature>
<dbReference type="GO" id="GO:0003700">
    <property type="term" value="F:DNA-binding transcription factor activity"/>
    <property type="evidence" value="ECO:0007669"/>
    <property type="project" value="InterPro"/>
</dbReference>
<comment type="subcellular location">
    <subcellularLocation>
        <location evidence="1">Nucleus</location>
    </subcellularLocation>
</comment>
<feature type="compositionally biased region" description="Basic and acidic residues" evidence="7">
    <location>
        <begin position="308"/>
        <end position="327"/>
    </location>
</feature>
<organism evidence="9 10">
    <name type="scientific">Gossypium mustelinum</name>
    <name type="common">Cotton</name>
    <name type="synonym">Gossypium caicoense</name>
    <dbReference type="NCBI Taxonomy" id="34275"/>
    <lineage>
        <taxon>Eukaryota</taxon>
        <taxon>Viridiplantae</taxon>
        <taxon>Streptophyta</taxon>
        <taxon>Embryophyta</taxon>
        <taxon>Tracheophyta</taxon>
        <taxon>Spermatophyta</taxon>
        <taxon>Magnoliopsida</taxon>
        <taxon>eudicotyledons</taxon>
        <taxon>Gunneridae</taxon>
        <taxon>Pentapetalae</taxon>
        <taxon>rosids</taxon>
        <taxon>malvids</taxon>
        <taxon>Malvales</taxon>
        <taxon>Malvaceae</taxon>
        <taxon>Malvoideae</taxon>
        <taxon>Gossypium</taxon>
    </lineage>
</organism>
<dbReference type="Pfam" id="PF00170">
    <property type="entry name" value="bZIP_1"/>
    <property type="match status" value="1"/>
</dbReference>
<dbReference type="InterPro" id="IPR012900">
    <property type="entry name" value="MFMR"/>
</dbReference>
<dbReference type="PROSITE" id="PS50217">
    <property type="entry name" value="BZIP"/>
    <property type="match status" value="1"/>
</dbReference>
<dbReference type="CDD" id="cd14702">
    <property type="entry name" value="bZIP_plant_GBF1"/>
    <property type="match status" value="1"/>
</dbReference>
<feature type="domain" description="BZIP" evidence="8">
    <location>
        <begin position="228"/>
        <end position="291"/>
    </location>
</feature>
<dbReference type="GO" id="GO:0000976">
    <property type="term" value="F:transcription cis-regulatory region binding"/>
    <property type="evidence" value="ECO:0007669"/>
    <property type="project" value="UniProtKB-ARBA"/>
</dbReference>
<gene>
    <name evidence="9" type="ORF">E1A91_D11G106100v1</name>
</gene>
<dbReference type="InterPro" id="IPR004827">
    <property type="entry name" value="bZIP"/>
</dbReference>
<evidence type="ECO:0000259" key="8">
    <source>
        <dbReference type="PROSITE" id="PS50217"/>
    </source>
</evidence>
<feature type="compositionally biased region" description="Polar residues" evidence="7">
    <location>
        <begin position="115"/>
        <end position="124"/>
    </location>
</feature>
<protein>
    <recommendedName>
        <fullName evidence="8">BZIP domain-containing protein</fullName>
    </recommendedName>
</protein>
<evidence type="ECO:0000256" key="7">
    <source>
        <dbReference type="SAM" id="MobiDB-lite"/>
    </source>
</evidence>
<keyword evidence="6" id="KW-0539">Nucleus</keyword>
<evidence type="ECO:0000256" key="5">
    <source>
        <dbReference type="ARBA" id="ARBA00023163"/>
    </source>
</evidence>
<keyword evidence="10" id="KW-1185">Reference proteome</keyword>
<evidence type="ECO:0000256" key="4">
    <source>
        <dbReference type="ARBA" id="ARBA00023125"/>
    </source>
</evidence>